<accession>A0AAE1BGW2</accession>
<sequence>MDDGWRGSKEVRGEGGRSGGHCGGGVWVEKEWNRWTDVWRLQGRKNEKEEEEGGRGTKDKDRILRKEEEEGGRGTKDKDRILRKEEEEGGRGMRDKDRIE</sequence>
<feature type="compositionally biased region" description="Basic and acidic residues" evidence="1">
    <location>
        <begin position="44"/>
        <end position="100"/>
    </location>
</feature>
<keyword evidence="3" id="KW-1185">Reference proteome</keyword>
<dbReference type="Proteomes" id="UP001286313">
    <property type="component" value="Unassembled WGS sequence"/>
</dbReference>
<reference evidence="2" key="1">
    <citation type="submission" date="2023-10" db="EMBL/GenBank/DDBJ databases">
        <title>Genome assemblies of two species of porcelain crab, Petrolisthes cinctipes and Petrolisthes manimaculis (Anomura: Porcellanidae).</title>
        <authorList>
            <person name="Angst P."/>
        </authorList>
    </citation>
    <scope>NUCLEOTIDE SEQUENCE</scope>
    <source>
        <strain evidence="2">PB745_01</strain>
        <tissue evidence="2">Gill</tissue>
    </source>
</reference>
<dbReference type="EMBL" id="JAWQEG010008314">
    <property type="protein sequence ID" value="KAK3850566.1"/>
    <property type="molecule type" value="Genomic_DNA"/>
</dbReference>
<evidence type="ECO:0000313" key="3">
    <source>
        <dbReference type="Proteomes" id="UP001286313"/>
    </source>
</evidence>
<gene>
    <name evidence="2" type="ORF">Pcinc_042738</name>
</gene>
<feature type="region of interest" description="Disordered" evidence="1">
    <location>
        <begin position="43"/>
        <end position="100"/>
    </location>
</feature>
<dbReference type="AlphaFoldDB" id="A0AAE1BGW2"/>
<feature type="compositionally biased region" description="Gly residues" evidence="1">
    <location>
        <begin position="16"/>
        <end position="26"/>
    </location>
</feature>
<organism evidence="2 3">
    <name type="scientific">Petrolisthes cinctipes</name>
    <name type="common">Flat porcelain crab</name>
    <dbReference type="NCBI Taxonomy" id="88211"/>
    <lineage>
        <taxon>Eukaryota</taxon>
        <taxon>Metazoa</taxon>
        <taxon>Ecdysozoa</taxon>
        <taxon>Arthropoda</taxon>
        <taxon>Crustacea</taxon>
        <taxon>Multicrustacea</taxon>
        <taxon>Malacostraca</taxon>
        <taxon>Eumalacostraca</taxon>
        <taxon>Eucarida</taxon>
        <taxon>Decapoda</taxon>
        <taxon>Pleocyemata</taxon>
        <taxon>Anomura</taxon>
        <taxon>Galatheoidea</taxon>
        <taxon>Porcellanidae</taxon>
        <taxon>Petrolisthes</taxon>
    </lineage>
</organism>
<proteinExistence type="predicted"/>
<evidence type="ECO:0000313" key="2">
    <source>
        <dbReference type="EMBL" id="KAK3850566.1"/>
    </source>
</evidence>
<name>A0AAE1BGW2_PETCI</name>
<protein>
    <submittedName>
        <fullName evidence="2">Uncharacterized protein</fullName>
    </submittedName>
</protein>
<feature type="region of interest" description="Disordered" evidence="1">
    <location>
        <begin position="1"/>
        <end position="27"/>
    </location>
</feature>
<evidence type="ECO:0000256" key="1">
    <source>
        <dbReference type="SAM" id="MobiDB-lite"/>
    </source>
</evidence>
<comment type="caution">
    <text evidence="2">The sequence shown here is derived from an EMBL/GenBank/DDBJ whole genome shotgun (WGS) entry which is preliminary data.</text>
</comment>
<feature type="compositionally biased region" description="Basic and acidic residues" evidence="1">
    <location>
        <begin position="1"/>
        <end position="15"/>
    </location>
</feature>